<accession>A0A0C2G4Q5</accession>
<evidence type="ECO:0000256" key="2">
    <source>
        <dbReference type="ARBA" id="ARBA00023125"/>
    </source>
</evidence>
<dbReference type="InterPro" id="IPR000843">
    <property type="entry name" value="HTH_LacI"/>
</dbReference>
<dbReference type="Proteomes" id="UP000031675">
    <property type="component" value="Unassembled WGS sequence"/>
</dbReference>
<dbReference type="InterPro" id="IPR046335">
    <property type="entry name" value="LacI/GalR-like_sensor"/>
</dbReference>
<keyword evidence="3" id="KW-0804">Transcription</keyword>
<evidence type="ECO:0000313" key="5">
    <source>
        <dbReference type="EMBL" id="KIH98253.1"/>
    </source>
</evidence>
<gene>
    <name evidence="5" type="ORF">LP52_13795</name>
</gene>
<dbReference type="InterPro" id="IPR028082">
    <property type="entry name" value="Peripla_BP_I"/>
</dbReference>
<name>A0A0C2G4Q5_9ACTN</name>
<evidence type="ECO:0000259" key="4">
    <source>
        <dbReference type="PROSITE" id="PS50932"/>
    </source>
</evidence>
<dbReference type="SUPFAM" id="SSF53822">
    <property type="entry name" value="Periplasmic binding protein-like I"/>
    <property type="match status" value="1"/>
</dbReference>
<organism evidence="5 6">
    <name type="scientific">Streptomonospora alba</name>
    <dbReference type="NCBI Taxonomy" id="183763"/>
    <lineage>
        <taxon>Bacteria</taxon>
        <taxon>Bacillati</taxon>
        <taxon>Actinomycetota</taxon>
        <taxon>Actinomycetes</taxon>
        <taxon>Streptosporangiales</taxon>
        <taxon>Nocardiopsidaceae</taxon>
        <taxon>Streptomonospora</taxon>
    </lineage>
</organism>
<dbReference type="PANTHER" id="PTHR30146:SF109">
    <property type="entry name" value="HTH-TYPE TRANSCRIPTIONAL REGULATOR GALS"/>
    <property type="match status" value="1"/>
</dbReference>
<feature type="domain" description="HTH lacI-type" evidence="4">
    <location>
        <begin position="14"/>
        <end position="68"/>
    </location>
</feature>
<dbReference type="GO" id="GO:0000976">
    <property type="term" value="F:transcription cis-regulatory region binding"/>
    <property type="evidence" value="ECO:0007669"/>
    <property type="project" value="TreeGrafter"/>
</dbReference>
<dbReference type="GO" id="GO:0003700">
    <property type="term" value="F:DNA-binding transcription factor activity"/>
    <property type="evidence" value="ECO:0007669"/>
    <property type="project" value="TreeGrafter"/>
</dbReference>
<dbReference type="PROSITE" id="PS50932">
    <property type="entry name" value="HTH_LACI_2"/>
    <property type="match status" value="1"/>
</dbReference>
<comment type="caution">
    <text evidence="5">The sequence shown here is derived from an EMBL/GenBank/DDBJ whole genome shotgun (WGS) entry which is preliminary data.</text>
</comment>
<keyword evidence="1" id="KW-0805">Transcription regulation</keyword>
<dbReference type="Pfam" id="PF00356">
    <property type="entry name" value="LacI"/>
    <property type="match status" value="1"/>
</dbReference>
<protein>
    <submittedName>
        <fullName evidence="5">LacI family transcriptional regulator</fullName>
    </submittedName>
</protein>
<reference evidence="6" key="1">
    <citation type="journal article" date="2015" name="Chem. Biol.">
        <title>Structure, bioactivity, and resistance mechanism of streptomonomicin, an unusual lasso Peptide from an understudied halophilic actinomycete.</title>
        <authorList>
            <person name="Metelev M."/>
            <person name="Tietz J.I."/>
            <person name="Melby J.O."/>
            <person name="Blair P.M."/>
            <person name="Zhu L."/>
            <person name="Livnat I."/>
            <person name="Severinov K."/>
            <person name="Mitchell D.A."/>
        </authorList>
    </citation>
    <scope>NUCLEOTIDE SEQUENCE [LARGE SCALE GENOMIC DNA]</scope>
    <source>
        <strain evidence="6">YIM 90003</strain>
    </source>
</reference>
<dbReference type="Gene3D" id="3.40.50.2300">
    <property type="match status" value="2"/>
</dbReference>
<dbReference type="PANTHER" id="PTHR30146">
    <property type="entry name" value="LACI-RELATED TRANSCRIPTIONAL REPRESSOR"/>
    <property type="match status" value="1"/>
</dbReference>
<dbReference type="STRING" id="183763.LP52_13795"/>
<proteinExistence type="predicted"/>
<dbReference type="EMBL" id="JROO01000027">
    <property type="protein sequence ID" value="KIH98253.1"/>
    <property type="molecule type" value="Genomic_DNA"/>
</dbReference>
<dbReference type="InterPro" id="IPR010982">
    <property type="entry name" value="Lambda_DNA-bd_dom_sf"/>
</dbReference>
<dbReference type="RefSeq" id="WP_040273879.1">
    <property type="nucleotide sequence ID" value="NZ_JROO01000027.1"/>
</dbReference>
<dbReference type="CDD" id="cd01392">
    <property type="entry name" value="HTH_LacI"/>
    <property type="match status" value="1"/>
</dbReference>
<sequence length="342" mass="36975">MTDQADGQAPGRRPTMVDVARAAGVSLKTVSRVANEVPTVRTDLAERVRAAMSELGFQRNNVAANLRSGRTTATIGLIIRDLANPFYSTIAAAAATVAERFDTQLITASSGWDPARERELVLDLFERRVDGLIVVPTGGDQSYLRTELDRGTPAVFIDSPPSGCRADTALLDNRTGTRDLLRRLLAEGHRDIGMITDTLNDYTMSERLAGAREALVEAGIDGGRHAARLYSDNPRSAGDAVAAMLDAPDPPSALFCGNNRILLGAVEELARRRARLRLAAFDDFEFAPLLPHPVTVVGYDTRALGRLAAEMLFQRLNSPGAEPSNYVIPTYLVDRGMELTGD</sequence>
<dbReference type="Pfam" id="PF13377">
    <property type="entry name" value="Peripla_BP_3"/>
    <property type="match status" value="1"/>
</dbReference>
<dbReference type="SUPFAM" id="SSF47413">
    <property type="entry name" value="lambda repressor-like DNA-binding domains"/>
    <property type="match status" value="1"/>
</dbReference>
<evidence type="ECO:0000256" key="3">
    <source>
        <dbReference type="ARBA" id="ARBA00023163"/>
    </source>
</evidence>
<dbReference type="Gene3D" id="1.10.260.40">
    <property type="entry name" value="lambda repressor-like DNA-binding domains"/>
    <property type="match status" value="1"/>
</dbReference>
<evidence type="ECO:0000313" key="6">
    <source>
        <dbReference type="Proteomes" id="UP000031675"/>
    </source>
</evidence>
<dbReference type="AlphaFoldDB" id="A0A0C2G4Q5"/>
<keyword evidence="2" id="KW-0238">DNA-binding</keyword>
<keyword evidence="6" id="KW-1185">Reference proteome</keyword>
<dbReference type="SMART" id="SM00354">
    <property type="entry name" value="HTH_LACI"/>
    <property type="match status" value="1"/>
</dbReference>
<evidence type="ECO:0000256" key="1">
    <source>
        <dbReference type="ARBA" id="ARBA00023015"/>
    </source>
</evidence>
<dbReference type="CDD" id="cd06267">
    <property type="entry name" value="PBP1_LacI_sugar_binding-like"/>
    <property type="match status" value="1"/>
</dbReference>